<dbReference type="GO" id="GO:0003677">
    <property type="term" value="F:DNA binding"/>
    <property type="evidence" value="ECO:0007669"/>
    <property type="project" value="UniProtKB-KW"/>
</dbReference>
<dbReference type="AlphaFoldDB" id="A0A9D5ASF7"/>
<keyword evidence="4" id="KW-0804">Transcription</keyword>
<sequence length="391" mass="44079">MEERNGCEKLDEVMLPGFRFHPTDEELVGFYLKRKIQQRPLAIELIKQLDIYKFDPWDLPKLASTGEKEWYFYCPRDRKYRNSARPNRVTRGGFWKATGTDRPIYSSEGSKCIGLKKSLVFYKGRAAKGAKTDWMMHEFRLPSFNDSSASSPKKYVDKTIPASESWAICRIFKKTNATAQRALSHSWVPPFLETSTSNVLTNDGNHNHFSSPNMMLTKKPTFTSQFCTTNNSNNTTQNLTSSGGTTLCPLDVPSYHNNNNNPIIDPLIYKPLYRLPISNDQDLNLSTGLVFSSPLETSCNKTSMDVSSLLLGMSCEGTTSNYVDHYNNGYPLMANSIPNVNVQELERVRSIGFPFSVPLNIGEAWKSSLVWDAASCSSDEPSSYSTTKCYT</sequence>
<evidence type="ECO:0000313" key="7">
    <source>
        <dbReference type="EMBL" id="KAI5420023.1"/>
    </source>
</evidence>
<dbReference type="Gene3D" id="2.170.150.80">
    <property type="entry name" value="NAC domain"/>
    <property type="match status" value="1"/>
</dbReference>
<dbReference type="OrthoDB" id="1841925at2759"/>
<proteinExistence type="predicted"/>
<organism evidence="7 8">
    <name type="scientific">Pisum sativum</name>
    <name type="common">Garden pea</name>
    <name type="synonym">Lathyrus oleraceus</name>
    <dbReference type="NCBI Taxonomy" id="3888"/>
    <lineage>
        <taxon>Eukaryota</taxon>
        <taxon>Viridiplantae</taxon>
        <taxon>Streptophyta</taxon>
        <taxon>Embryophyta</taxon>
        <taxon>Tracheophyta</taxon>
        <taxon>Spermatophyta</taxon>
        <taxon>Magnoliopsida</taxon>
        <taxon>eudicotyledons</taxon>
        <taxon>Gunneridae</taxon>
        <taxon>Pentapetalae</taxon>
        <taxon>rosids</taxon>
        <taxon>fabids</taxon>
        <taxon>Fabales</taxon>
        <taxon>Fabaceae</taxon>
        <taxon>Papilionoideae</taxon>
        <taxon>50 kb inversion clade</taxon>
        <taxon>NPAAA clade</taxon>
        <taxon>Hologalegina</taxon>
        <taxon>IRL clade</taxon>
        <taxon>Fabeae</taxon>
        <taxon>Lathyrus</taxon>
    </lineage>
</organism>
<name>A0A9D5ASF7_PEA</name>
<keyword evidence="5" id="KW-0539">Nucleus</keyword>
<dbReference type="PANTHER" id="PTHR31744">
    <property type="entry name" value="PROTEIN CUP-SHAPED COTYLEDON 2-RELATED"/>
    <property type="match status" value="1"/>
</dbReference>
<dbReference type="Gramene" id="Psat04G0399000-T1">
    <property type="protein sequence ID" value="KAI5420023.1"/>
    <property type="gene ID" value="KIW84_043990"/>
</dbReference>
<evidence type="ECO:0000313" key="8">
    <source>
        <dbReference type="Proteomes" id="UP001058974"/>
    </source>
</evidence>
<dbReference type="SUPFAM" id="SSF101941">
    <property type="entry name" value="NAC domain"/>
    <property type="match status" value="1"/>
</dbReference>
<evidence type="ECO:0000256" key="4">
    <source>
        <dbReference type="ARBA" id="ARBA00023163"/>
    </source>
</evidence>
<keyword evidence="8" id="KW-1185">Reference proteome</keyword>
<dbReference type="PROSITE" id="PS51005">
    <property type="entry name" value="NAC"/>
    <property type="match status" value="1"/>
</dbReference>
<evidence type="ECO:0000256" key="3">
    <source>
        <dbReference type="ARBA" id="ARBA00023125"/>
    </source>
</evidence>
<dbReference type="Gramene" id="PSAT_LOCUS16472_t1">
    <property type="protein sequence ID" value="CAL5196891.1"/>
    <property type="gene ID" value="PSAT_LOCUS16472"/>
</dbReference>
<dbReference type="InterPro" id="IPR003441">
    <property type="entry name" value="NAC-dom"/>
</dbReference>
<keyword evidence="3" id="KW-0238">DNA-binding</keyword>
<dbReference type="FunFam" id="2.170.150.80:FF:000007">
    <property type="entry name" value="NAC domain-containing protein 35"/>
    <property type="match status" value="1"/>
</dbReference>
<dbReference type="GO" id="GO:0006355">
    <property type="term" value="P:regulation of DNA-templated transcription"/>
    <property type="evidence" value="ECO:0007669"/>
    <property type="project" value="InterPro"/>
</dbReference>
<protein>
    <recommendedName>
        <fullName evidence="6">NAC domain-containing protein</fullName>
    </recommendedName>
</protein>
<evidence type="ECO:0000256" key="5">
    <source>
        <dbReference type="ARBA" id="ARBA00023242"/>
    </source>
</evidence>
<comment type="caution">
    <text evidence="7">The sequence shown here is derived from an EMBL/GenBank/DDBJ whole genome shotgun (WGS) entry which is preliminary data.</text>
</comment>
<keyword evidence="2" id="KW-0805">Transcription regulation</keyword>
<dbReference type="InterPro" id="IPR036093">
    <property type="entry name" value="NAC_dom_sf"/>
</dbReference>
<comment type="subcellular location">
    <subcellularLocation>
        <location evidence="1">Nucleus</location>
    </subcellularLocation>
</comment>
<evidence type="ECO:0000259" key="6">
    <source>
        <dbReference type="PROSITE" id="PS51005"/>
    </source>
</evidence>
<dbReference type="Proteomes" id="UP001058974">
    <property type="component" value="Chromosome 4"/>
</dbReference>
<dbReference type="GO" id="GO:0005634">
    <property type="term" value="C:nucleus"/>
    <property type="evidence" value="ECO:0007669"/>
    <property type="project" value="UniProtKB-SubCell"/>
</dbReference>
<dbReference type="PANTHER" id="PTHR31744:SF77">
    <property type="entry name" value="PROTEIN FEZ"/>
    <property type="match status" value="1"/>
</dbReference>
<evidence type="ECO:0000256" key="1">
    <source>
        <dbReference type="ARBA" id="ARBA00004123"/>
    </source>
</evidence>
<accession>A0A9D5ASF7</accession>
<gene>
    <name evidence="7" type="ORF">KIW84_043990</name>
</gene>
<dbReference type="EMBL" id="JAMSHJ010000004">
    <property type="protein sequence ID" value="KAI5420023.1"/>
    <property type="molecule type" value="Genomic_DNA"/>
</dbReference>
<feature type="domain" description="NAC" evidence="6">
    <location>
        <begin position="14"/>
        <end position="174"/>
    </location>
</feature>
<reference evidence="7 8" key="1">
    <citation type="journal article" date="2022" name="Nat. Genet.">
        <title>Improved pea reference genome and pan-genome highlight genomic features and evolutionary characteristics.</title>
        <authorList>
            <person name="Yang T."/>
            <person name="Liu R."/>
            <person name="Luo Y."/>
            <person name="Hu S."/>
            <person name="Wang D."/>
            <person name="Wang C."/>
            <person name="Pandey M.K."/>
            <person name="Ge S."/>
            <person name="Xu Q."/>
            <person name="Li N."/>
            <person name="Li G."/>
            <person name="Huang Y."/>
            <person name="Saxena R.K."/>
            <person name="Ji Y."/>
            <person name="Li M."/>
            <person name="Yan X."/>
            <person name="He Y."/>
            <person name="Liu Y."/>
            <person name="Wang X."/>
            <person name="Xiang C."/>
            <person name="Varshney R.K."/>
            <person name="Ding H."/>
            <person name="Gao S."/>
            <person name="Zong X."/>
        </authorList>
    </citation>
    <scope>NUCLEOTIDE SEQUENCE [LARGE SCALE GENOMIC DNA]</scope>
    <source>
        <strain evidence="7 8">cv. Zhongwan 6</strain>
    </source>
</reference>
<dbReference type="Gramene" id="Psat4g134480.1">
    <property type="protein sequence ID" value="Psat4g134480.1.cds"/>
    <property type="gene ID" value="Psat4g134480"/>
</dbReference>
<dbReference type="Pfam" id="PF02365">
    <property type="entry name" value="NAM"/>
    <property type="match status" value="1"/>
</dbReference>
<evidence type="ECO:0000256" key="2">
    <source>
        <dbReference type="ARBA" id="ARBA00023015"/>
    </source>
</evidence>
<dbReference type="GO" id="GO:0099402">
    <property type="term" value="P:plant organ development"/>
    <property type="evidence" value="ECO:0007669"/>
    <property type="project" value="UniProtKB-ARBA"/>
</dbReference>